<organism evidence="2 3">
    <name type="scientific">Methanoculleus thermophilus</name>
    <dbReference type="NCBI Taxonomy" id="2200"/>
    <lineage>
        <taxon>Archaea</taxon>
        <taxon>Methanobacteriati</taxon>
        <taxon>Methanobacteriota</taxon>
        <taxon>Stenosarchaea group</taxon>
        <taxon>Methanomicrobia</taxon>
        <taxon>Methanomicrobiales</taxon>
        <taxon>Methanomicrobiaceae</taxon>
        <taxon>Methanoculleus</taxon>
    </lineage>
</organism>
<name>A0A1G8ZAF5_9EURY</name>
<keyword evidence="1" id="KW-1133">Transmembrane helix</keyword>
<accession>A0A1G8ZAF5</accession>
<evidence type="ECO:0000313" key="3">
    <source>
        <dbReference type="Proteomes" id="UP000326500"/>
    </source>
</evidence>
<evidence type="ECO:0000256" key="1">
    <source>
        <dbReference type="SAM" id="Phobius"/>
    </source>
</evidence>
<keyword evidence="3" id="KW-1185">Reference proteome</keyword>
<reference evidence="2 3" key="1">
    <citation type="submission" date="2016-10" db="EMBL/GenBank/DDBJ databases">
        <authorList>
            <person name="Varghese N."/>
            <person name="Submissions S."/>
        </authorList>
    </citation>
    <scope>NUCLEOTIDE SEQUENCE [LARGE SCALE GENOMIC DNA]</scope>
    <source>
        <strain evidence="2 3">DSM 2373</strain>
    </source>
</reference>
<feature type="transmembrane region" description="Helical" evidence="1">
    <location>
        <begin position="39"/>
        <end position="61"/>
    </location>
</feature>
<keyword evidence="1" id="KW-0812">Transmembrane</keyword>
<gene>
    <name evidence="2" type="ORF">SAMN04488571_10462</name>
</gene>
<proteinExistence type="predicted"/>
<protein>
    <submittedName>
        <fullName evidence="2">Uncharacterized protein</fullName>
    </submittedName>
</protein>
<feature type="transmembrane region" description="Helical" evidence="1">
    <location>
        <begin position="81"/>
        <end position="98"/>
    </location>
</feature>
<evidence type="ECO:0000313" key="2">
    <source>
        <dbReference type="EMBL" id="SDK12048.1"/>
    </source>
</evidence>
<keyword evidence="1" id="KW-0472">Membrane</keyword>
<dbReference type="AlphaFoldDB" id="A0A1G8ZAF5"/>
<dbReference type="EMBL" id="FNFT01000004">
    <property type="protein sequence ID" value="SDK12048.1"/>
    <property type="molecule type" value="Genomic_DNA"/>
</dbReference>
<sequence>MVKIKIPKSIGSFLDVAVQQKKIQKMNNLGLCMHTQRPMAYGIGTLALTMYLLGIVFLMHFSVADYYIFGSDPTGFSTETLGLILCTAAVLFAGYAAFRRGDIAVSIRRQLRR</sequence>
<dbReference type="Proteomes" id="UP000326500">
    <property type="component" value="Unassembled WGS sequence"/>
</dbReference>